<keyword evidence="9" id="KW-1185">Reference proteome</keyword>
<evidence type="ECO:0000256" key="2">
    <source>
        <dbReference type="ARBA" id="ARBA00005811"/>
    </source>
</evidence>
<evidence type="ECO:0000313" key="8">
    <source>
        <dbReference type="EMBL" id="SDM83388.1"/>
    </source>
</evidence>
<dbReference type="PANTHER" id="PTHR30558:SF3">
    <property type="entry name" value="BIOPOLYMER TRANSPORT PROTEIN EXBD-RELATED"/>
    <property type="match status" value="1"/>
</dbReference>
<comment type="similarity">
    <text evidence="2 7">Belongs to the ExbD/TolR family.</text>
</comment>
<keyword evidence="3" id="KW-1003">Cell membrane</keyword>
<evidence type="ECO:0000256" key="5">
    <source>
        <dbReference type="ARBA" id="ARBA00022989"/>
    </source>
</evidence>
<reference evidence="9" key="1">
    <citation type="submission" date="2016-10" db="EMBL/GenBank/DDBJ databases">
        <authorList>
            <person name="Varghese N."/>
            <person name="Submissions S."/>
        </authorList>
    </citation>
    <scope>NUCLEOTIDE SEQUENCE [LARGE SCALE GENOMIC DNA]</scope>
    <source>
        <strain evidence="9">DSM 24536</strain>
    </source>
</reference>
<dbReference type="GO" id="GO:0005886">
    <property type="term" value="C:plasma membrane"/>
    <property type="evidence" value="ECO:0007669"/>
    <property type="project" value="UniProtKB-SubCell"/>
</dbReference>
<keyword evidence="7" id="KW-0813">Transport</keyword>
<organism evidence="8 9">
    <name type="scientific">Daejeonella rubra</name>
    <dbReference type="NCBI Taxonomy" id="990371"/>
    <lineage>
        <taxon>Bacteria</taxon>
        <taxon>Pseudomonadati</taxon>
        <taxon>Bacteroidota</taxon>
        <taxon>Sphingobacteriia</taxon>
        <taxon>Sphingobacteriales</taxon>
        <taxon>Sphingobacteriaceae</taxon>
        <taxon>Daejeonella</taxon>
    </lineage>
</organism>
<dbReference type="EMBL" id="FNHH01000025">
    <property type="protein sequence ID" value="SDM83388.1"/>
    <property type="molecule type" value="Genomic_DNA"/>
</dbReference>
<keyword evidence="5" id="KW-1133">Transmembrane helix</keyword>
<name>A0A1G9WFT7_9SPHI</name>
<keyword evidence="6" id="KW-0472">Membrane</keyword>
<evidence type="ECO:0000256" key="7">
    <source>
        <dbReference type="RuleBase" id="RU003879"/>
    </source>
</evidence>
<evidence type="ECO:0000256" key="3">
    <source>
        <dbReference type="ARBA" id="ARBA00022475"/>
    </source>
</evidence>
<evidence type="ECO:0000256" key="6">
    <source>
        <dbReference type="ARBA" id="ARBA00023136"/>
    </source>
</evidence>
<gene>
    <name evidence="8" type="ORF">SAMN05421813_12516</name>
</gene>
<evidence type="ECO:0000313" key="9">
    <source>
        <dbReference type="Proteomes" id="UP000199226"/>
    </source>
</evidence>
<dbReference type="PANTHER" id="PTHR30558">
    <property type="entry name" value="EXBD MEMBRANE COMPONENT OF PMF-DRIVEN MACROMOLECULE IMPORT SYSTEM"/>
    <property type="match status" value="1"/>
</dbReference>
<proteinExistence type="inferred from homology"/>
<protein>
    <submittedName>
        <fullName evidence="8">Biopolymer transport protein ExbD/TolR</fullName>
    </submittedName>
</protein>
<dbReference type="STRING" id="990371.SAMN05421813_12516"/>
<evidence type="ECO:0000256" key="1">
    <source>
        <dbReference type="ARBA" id="ARBA00004162"/>
    </source>
</evidence>
<dbReference type="InterPro" id="IPR003400">
    <property type="entry name" value="ExbD"/>
</dbReference>
<dbReference type="OrthoDB" id="9793581at2"/>
<dbReference type="RefSeq" id="WP_090706065.1">
    <property type="nucleotide sequence ID" value="NZ_FNHH01000025.1"/>
</dbReference>
<dbReference type="GO" id="GO:0022857">
    <property type="term" value="F:transmembrane transporter activity"/>
    <property type="evidence" value="ECO:0007669"/>
    <property type="project" value="InterPro"/>
</dbReference>
<dbReference type="Pfam" id="PF02472">
    <property type="entry name" value="ExbD"/>
    <property type="match status" value="1"/>
</dbReference>
<dbReference type="AlphaFoldDB" id="A0A1G9WFT7"/>
<dbReference type="Proteomes" id="UP000199226">
    <property type="component" value="Unassembled WGS sequence"/>
</dbReference>
<dbReference type="GO" id="GO:0015031">
    <property type="term" value="P:protein transport"/>
    <property type="evidence" value="ECO:0007669"/>
    <property type="project" value="UniProtKB-KW"/>
</dbReference>
<accession>A0A1G9WFT7</accession>
<sequence length="208" mass="23176">MSRIKVARKSTAIDMTAMCDVSFLLLTFFILTATARQPEPLPVDTPASTVKFKLPDLDIATLTIGQKGKVFFGVPGQPIRKRTLELMGEKYQIQFTDEEKTRFSVMESFGVPIGNLKQIIMLKGDERNAAGLQPGIPTDSVGQRPSELHDWLLSARYATKELNNVDMRVSIKGDSGEEYPSIKKILGILQDQNINKFSLITSLRADEK</sequence>
<keyword evidence="7" id="KW-0653">Protein transport</keyword>
<comment type="subcellular location">
    <subcellularLocation>
        <location evidence="1">Cell membrane</location>
        <topology evidence="1">Single-pass membrane protein</topology>
    </subcellularLocation>
    <subcellularLocation>
        <location evidence="7">Cell membrane</location>
        <topology evidence="7">Single-pass type II membrane protein</topology>
    </subcellularLocation>
</comment>
<evidence type="ECO:0000256" key="4">
    <source>
        <dbReference type="ARBA" id="ARBA00022692"/>
    </source>
</evidence>
<keyword evidence="4 7" id="KW-0812">Transmembrane</keyword>